<feature type="compositionally biased region" description="Polar residues" evidence="1">
    <location>
        <begin position="170"/>
        <end position="179"/>
    </location>
</feature>
<dbReference type="InterPro" id="IPR003593">
    <property type="entry name" value="AAA+_ATPase"/>
</dbReference>
<dbReference type="SUPFAM" id="SSF52540">
    <property type="entry name" value="P-loop containing nucleoside triphosphate hydrolases"/>
    <property type="match status" value="1"/>
</dbReference>
<feature type="region of interest" description="Disordered" evidence="1">
    <location>
        <begin position="45"/>
        <end position="255"/>
    </location>
</feature>
<feature type="compositionally biased region" description="Basic residues" evidence="1">
    <location>
        <begin position="154"/>
        <end position="169"/>
    </location>
</feature>
<keyword evidence="4" id="KW-1185">Reference proteome</keyword>
<evidence type="ECO:0000256" key="1">
    <source>
        <dbReference type="SAM" id="MobiDB-lite"/>
    </source>
</evidence>
<name>A0AAD9W9P4_PHOAM</name>
<dbReference type="PANTHER" id="PTHR46411:SF2">
    <property type="entry name" value="AAA+ ATPASE DOMAIN-CONTAINING PROTEIN"/>
    <property type="match status" value="1"/>
</dbReference>
<feature type="region of interest" description="Disordered" evidence="1">
    <location>
        <begin position="351"/>
        <end position="371"/>
    </location>
</feature>
<dbReference type="PANTHER" id="PTHR46411">
    <property type="entry name" value="FAMILY ATPASE, PUTATIVE-RELATED"/>
    <property type="match status" value="1"/>
</dbReference>
<dbReference type="Pfam" id="PF00004">
    <property type="entry name" value="AAA"/>
    <property type="match status" value="1"/>
</dbReference>
<dbReference type="SMART" id="SM00382">
    <property type="entry name" value="AAA"/>
    <property type="match status" value="1"/>
</dbReference>
<evidence type="ECO:0000313" key="3">
    <source>
        <dbReference type="EMBL" id="KAK2613384.1"/>
    </source>
</evidence>
<evidence type="ECO:0000259" key="2">
    <source>
        <dbReference type="SMART" id="SM00382"/>
    </source>
</evidence>
<gene>
    <name evidence="3" type="ORF">N8I77_000302</name>
</gene>
<dbReference type="GO" id="GO:0016887">
    <property type="term" value="F:ATP hydrolysis activity"/>
    <property type="evidence" value="ECO:0007669"/>
    <property type="project" value="InterPro"/>
</dbReference>
<reference evidence="3" key="1">
    <citation type="submission" date="2023-06" db="EMBL/GenBank/DDBJ databases">
        <authorList>
            <person name="Noh H."/>
        </authorList>
    </citation>
    <scope>NUCLEOTIDE SEQUENCE</scope>
    <source>
        <strain evidence="3">DUCC20226</strain>
    </source>
</reference>
<feature type="compositionally biased region" description="Polar residues" evidence="1">
    <location>
        <begin position="211"/>
        <end position="226"/>
    </location>
</feature>
<dbReference type="Proteomes" id="UP001265746">
    <property type="component" value="Unassembled WGS sequence"/>
</dbReference>
<dbReference type="AlphaFoldDB" id="A0AAD9W9P4"/>
<accession>A0AAD9W9P4</accession>
<dbReference type="InterPro" id="IPR003959">
    <property type="entry name" value="ATPase_AAA_core"/>
</dbReference>
<dbReference type="GO" id="GO:0005524">
    <property type="term" value="F:ATP binding"/>
    <property type="evidence" value="ECO:0007669"/>
    <property type="project" value="InterPro"/>
</dbReference>
<protein>
    <recommendedName>
        <fullName evidence="2">AAA+ ATPase domain-containing protein</fullName>
    </recommendedName>
</protein>
<proteinExistence type="predicted"/>
<dbReference type="Pfam" id="PF22942">
    <property type="entry name" value="DUF7025"/>
    <property type="match status" value="1"/>
</dbReference>
<dbReference type="InterPro" id="IPR056599">
    <property type="entry name" value="AAA_lid_fung"/>
</dbReference>
<organism evidence="3 4">
    <name type="scientific">Phomopsis amygdali</name>
    <name type="common">Fusicoccum amygdali</name>
    <dbReference type="NCBI Taxonomy" id="1214568"/>
    <lineage>
        <taxon>Eukaryota</taxon>
        <taxon>Fungi</taxon>
        <taxon>Dikarya</taxon>
        <taxon>Ascomycota</taxon>
        <taxon>Pezizomycotina</taxon>
        <taxon>Sordariomycetes</taxon>
        <taxon>Sordariomycetidae</taxon>
        <taxon>Diaporthales</taxon>
        <taxon>Diaporthaceae</taxon>
        <taxon>Diaporthe</taxon>
    </lineage>
</organism>
<dbReference type="InterPro" id="IPR027417">
    <property type="entry name" value="P-loop_NTPase"/>
</dbReference>
<dbReference type="Pfam" id="PF23232">
    <property type="entry name" value="AAA_lid_13"/>
    <property type="match status" value="1"/>
</dbReference>
<comment type="caution">
    <text evidence="3">The sequence shown here is derived from an EMBL/GenBank/DDBJ whole genome shotgun (WGS) entry which is preliminary data.</text>
</comment>
<dbReference type="CDD" id="cd19481">
    <property type="entry name" value="RecA-like_protease"/>
    <property type="match status" value="1"/>
</dbReference>
<dbReference type="EMBL" id="JAUJFL010000001">
    <property type="protein sequence ID" value="KAK2613384.1"/>
    <property type="molecule type" value="Genomic_DNA"/>
</dbReference>
<feature type="compositionally biased region" description="Basic and acidic residues" evidence="1">
    <location>
        <begin position="232"/>
        <end position="244"/>
    </location>
</feature>
<feature type="domain" description="AAA+ ATPase" evidence="2">
    <location>
        <begin position="826"/>
        <end position="953"/>
    </location>
</feature>
<evidence type="ECO:0000313" key="4">
    <source>
        <dbReference type="Proteomes" id="UP001265746"/>
    </source>
</evidence>
<sequence length="1053" mass="119098">MDPPRQPQFKAVNDNDLFMDSTISKDDTQGDVSIKSNMLAQFNSETGKIGSTETLGGPSWPPLGGYPPPNPHTPMPPTAMPPPTLAPIRMPPVPTPPPTMRPPGARSDEMRPYPPMRPPGMIARGEETDDESDVSDRQHGSVGPRKRSDEQAQRRRKAMAKRGIRHRITARSSPQSTQDLDSHEIENSRQSIEKPENSTDSFAAVPAATVESDSSKTAAVDSTPNIGPTGDEEARPLSSEENRHKASQRTDTVHSPREVIQNTSVASGSSLVTAAKLNQGLNGIPANQCQEQPSPAINEPQPTISESLNAITEKFLNIDALDQKQDVSQFIAYLLDTIELLENKINFLEAEDSDSDSSSRSSSPEPQNSGGFVSKVLHRVLCNRRSHQHHLSFFEDMPTYRDRHLGGDTKLMGDNSIYSLDNYLDLQPNISFLVIKEHHCATSIKGEYDKGGQDSRATLGKKAECLRIVSPLLQKALTQVAEYRPFPMVVNMDRNSSQDLEMEAPYLFLFHHHEKLLELARDENYEGVLSPLLEFLSTNYGKEYEDANLLLKEGFITAEHVSKLFKPNQMVIGRQKDDILEAHILLRHVIFMREKLRFVGWSWTYDGNNLRRQPWSQNIEAVPEERTRIADLKIHPVEFARPEDIRDLEKRGKKLWDMREQTYTCYTGWDAARDHHYIEERFMVDMATYKLLHKNSPVAFFAMLQNEANEELTRLDPWPQNVSKTEDLPRRTSMLLPSSIFGFKLQGKKWSEWAPSLFNALDEPAAHIRLIGIVNLLVENFHPVKWNTKAFERLVLDDAAKKMVHALVDVQKSAGKMDDIIAGKGNGLIILLHGSPGTGKTLTAESVAEIAEKPLYRVTCGDIGTDAKEVEKYLETVLYLGKIWDCVLLLDEADVFLEERTMADLQRNSLVSVFLRTLEYYEGILILTSNRVGTFDEAFKSRIQVAIHYDNLTKRSRKAIWSNFFNMIEESADEDANMAELERRLDELAAHEMNGRQIRNAVLTARQLAKYEGERLDWRHLSQVMKTSADFNKYLKTVKGHSDDQWARAENLR</sequence>
<dbReference type="InterPro" id="IPR054289">
    <property type="entry name" value="DUF7025"/>
</dbReference>
<feature type="compositionally biased region" description="Basic and acidic residues" evidence="1">
    <location>
        <begin position="180"/>
        <end position="197"/>
    </location>
</feature>
<feature type="compositionally biased region" description="Pro residues" evidence="1">
    <location>
        <begin position="59"/>
        <end position="101"/>
    </location>
</feature>
<dbReference type="Gene3D" id="3.40.50.300">
    <property type="entry name" value="P-loop containing nucleotide triphosphate hydrolases"/>
    <property type="match status" value="1"/>
</dbReference>